<reference key="2">
    <citation type="journal article" date="2000" name="Nature">
        <title>Sequence and analysis of chromosome 3 of the plant Arabidopsis thaliana.</title>
        <authorList>
            <consortium name="European Union Chromosome 3 Arabidopsis Sequencing Consortium"/>
            <consortium name="Institute for Genomic Research"/>
            <consortium name="Kazusa DNA Research Institute"/>
            <person name="Salanoubat M."/>
            <person name="Lemcke K."/>
            <person name="Rieger M."/>
            <person name="Ansorge W."/>
            <person name="Unseld M."/>
            <person name="Fartmann B."/>
            <person name="Valle G."/>
            <person name="Blocker H."/>
            <person name="Perez-Alonso M."/>
            <person name="Obermaier B."/>
            <person name="Delseny M."/>
            <person name="Boutry M."/>
            <person name="Grivell L.A."/>
            <person name="Mache R."/>
            <person name="Puigdomenech P."/>
            <person name="De Simone V."/>
            <person name="Choisne N."/>
            <person name="Artiguenave F."/>
            <person name="Robert C."/>
            <person name="Brottier P."/>
            <person name="Wincker P."/>
            <person name="Cattolico L."/>
            <person name="Weissenbach J."/>
            <person name="Saurin W."/>
            <person name="Quetier F."/>
            <person name="Schafer M."/>
            <person name="Muller-Auer S."/>
            <person name="Gabel C."/>
            <person name="Fuchs M."/>
            <person name="Benes V."/>
            <person name="Wurmbach E."/>
            <person name="Drzonek H."/>
            <person name="Erfle H."/>
            <person name="Jordan N."/>
            <person name="Bangert S."/>
            <person name="Wiedelmann R."/>
            <person name="Kranz H."/>
            <person name="Voss H."/>
            <person name="Holland R."/>
            <person name="Brandt P."/>
            <person name="Nyakatura G."/>
            <person name="Vezzi A."/>
            <person name="D'Angelo M."/>
            <person name="Pallavicini A."/>
            <person name="Toppo S."/>
            <person name="Simionati B."/>
            <person name="Conrad A."/>
            <person name="Hornischer K."/>
            <person name="Kauer G."/>
            <person name="Lohnert T.H."/>
            <person name="Nordsiek G."/>
            <person name="Reichelt J."/>
            <person name="Scharfe M."/>
            <person name="Schon O."/>
            <person name="Bargues M."/>
            <person name="Terol J."/>
            <person name="Climent J."/>
            <person name="Navarro P."/>
            <person name="Collado C."/>
            <person name="Perez-Perez A."/>
            <person name="Ottenwalder B."/>
            <person name="Duchemin D."/>
            <person name="Cooke R."/>
            <person name="Laudie M."/>
            <person name="Berger-Llauro C."/>
            <person name="Purnelle B."/>
            <person name="Masuy D."/>
            <person name="de Haan M."/>
            <person name="Maarse A.C."/>
            <person name="Alcaraz J.P."/>
            <person name="Cottet A."/>
            <person name="Casacuberta E."/>
            <person name="Monfort A."/>
            <person name="Argiriou A."/>
            <person name="flores M."/>
            <person name="Liguori R."/>
            <person name="Vitale D."/>
            <person name="Mannhaupt G."/>
            <person name="Haase D."/>
            <person name="Schoof H."/>
            <person name="Rudd S."/>
            <person name="Zaccaria P."/>
            <person name="Mewes H.W."/>
            <person name="Mayer K.F."/>
            <person name="Kaul S."/>
            <person name="Town C.D."/>
            <person name="Koo H.L."/>
            <person name="Tallon L.J."/>
            <person name="Jenkins J."/>
            <person name="Rooney T."/>
            <person name="Rizzo M."/>
            <person name="Walts A."/>
            <person name="Utterback T."/>
            <person name="Fujii C.Y."/>
            <person name="Shea T.P."/>
            <person name="Creasy T.H."/>
            <person name="Haas B."/>
            <person name="Maiti R."/>
            <person name="Wu D."/>
            <person name="Peterson J."/>
            <person name="Van Aken S."/>
            <person name="Pai G."/>
            <person name="Militscher J."/>
            <person name="Sellers P."/>
            <person name="Gill J.E."/>
            <person name="Feldblyum T.V."/>
            <person name="Preuss D."/>
            <person name="Lin X."/>
            <person name="Nierman W.C."/>
            <person name="Salzberg S.L."/>
            <person name="White O."/>
            <person name="Venter J.C."/>
            <person name="Fraser C.M."/>
            <person name="Kaneko T."/>
            <person name="Nakamura Y."/>
            <person name="Sato S."/>
            <person name="Kato T."/>
            <person name="Asamizu E."/>
            <person name="Sasamoto S."/>
            <person name="Kimura T."/>
            <person name="Idesawa K."/>
            <person name="Kawashima K."/>
            <person name="Kishida Y."/>
            <person name="Kiyokawa C."/>
            <person name="Kohara M."/>
            <person name="Matsumoto M."/>
            <person name="Matsuno A."/>
            <person name="Muraki A."/>
            <person name="Nakayama S."/>
            <person name="Nakazaki N."/>
            <person name="Shinpo S."/>
            <person name="Takeuchi C."/>
            <person name="Wada T."/>
            <person name="Watanabe A."/>
            <person name="Yamada M."/>
            <person name="Yasuda M."/>
            <person name="Tabata S."/>
        </authorList>
    </citation>
    <scope>NUCLEOTIDE SEQUENCE [LARGE SCALE GENOMIC DNA]</scope>
    <source>
        <strain>cv. Columbia</strain>
    </source>
</reference>
<feature type="compositionally biased region" description="Polar residues" evidence="1">
    <location>
        <begin position="1"/>
        <end position="21"/>
    </location>
</feature>
<accession>Q9SD23</accession>
<gene>
    <name evidence="2" type="primary">F24M12.270</name>
</gene>
<feature type="region of interest" description="Disordered" evidence="1">
    <location>
        <begin position="1"/>
        <end position="47"/>
    </location>
</feature>
<protein>
    <submittedName>
        <fullName evidence="2">Uncharacterized protein F24M12.270</fullName>
    </submittedName>
</protein>
<reference evidence="2" key="1">
    <citation type="submission" date="1999-11" db="EMBL/GenBank/DDBJ databases">
        <authorList>
            <person name="Vitale D."/>
            <person name="Liguori R."/>
            <person name="Flores M."/>
            <person name="Argiriou A."/>
            <person name="De Simone V."/>
            <person name="Mewes H.W."/>
            <person name="Lemcke K."/>
            <person name="Mayer K.F.X."/>
            <person name="Quetier F."/>
            <person name="Salanoubat M."/>
        </authorList>
    </citation>
    <scope>NUCLEOTIDE SEQUENCE</scope>
</reference>
<dbReference type="PANTHER" id="PTHR47512">
    <property type="entry name" value="EXPRESSED PROTEIN"/>
    <property type="match status" value="1"/>
</dbReference>
<dbReference type="ExpressionAtlas" id="Q9SD23">
    <property type="expression patterns" value="baseline and differential"/>
</dbReference>
<feature type="compositionally biased region" description="Basic and acidic residues" evidence="1">
    <location>
        <begin position="35"/>
        <end position="47"/>
    </location>
</feature>
<proteinExistence type="predicted"/>
<dbReference type="AlphaFoldDB" id="Q9SD23"/>
<dbReference type="PANTHER" id="PTHR47512:SF6">
    <property type="entry name" value="CHALCONE-FLAVANONE ISOMERASE FAMILY PROTEIN"/>
    <property type="match status" value="1"/>
</dbReference>
<dbReference type="PIR" id="T45754">
    <property type="entry name" value="T45754"/>
</dbReference>
<dbReference type="EMBL" id="AL132980">
    <property type="protein sequence ID" value="CAB62645.1"/>
    <property type="molecule type" value="Genomic_DNA"/>
</dbReference>
<name>Q9SD23_ARATH</name>
<reference evidence="2" key="3">
    <citation type="submission" date="2000-01" db="EMBL/GenBank/DDBJ databases">
        <authorList>
            <person name="EU Arabidopsis sequencing project"/>
        </authorList>
    </citation>
    <scope>NUCLEOTIDE SEQUENCE</scope>
</reference>
<evidence type="ECO:0000256" key="1">
    <source>
        <dbReference type="SAM" id="MobiDB-lite"/>
    </source>
</evidence>
<sequence length="230" mass="25701">METPSSAKRVTRSQAISAINDSDSDFKVPFSSSNKTEDSSIDQRKEEDRSALIDITNDSPIVGLTMQTPPSGFMVKRKSSRIKITPGSGEALLRGQVKTLLHKVEEGTELIHSIKTRPFIHLVTSPMRLLAPTPANTPQFPNFSDDDVKIKIASPIVAGNLRTSQISEEKEDKRMKKMNVETNQAEFAGKHNRFLYNSEDDEIVEAKEVLHLKGIPTPRGKHFRFATQEE</sequence>
<evidence type="ECO:0000313" key="2">
    <source>
        <dbReference type="EMBL" id="CAB62645.1"/>
    </source>
</evidence>
<organism evidence="2">
    <name type="scientific">Arabidopsis thaliana</name>
    <name type="common">Mouse-ear cress</name>
    <dbReference type="NCBI Taxonomy" id="3702"/>
    <lineage>
        <taxon>Eukaryota</taxon>
        <taxon>Viridiplantae</taxon>
        <taxon>Streptophyta</taxon>
        <taxon>Embryophyta</taxon>
        <taxon>Tracheophyta</taxon>
        <taxon>Spermatophyta</taxon>
        <taxon>Magnoliopsida</taxon>
        <taxon>eudicotyledons</taxon>
        <taxon>Gunneridae</taxon>
        <taxon>Pentapetalae</taxon>
        <taxon>rosids</taxon>
        <taxon>malvids</taxon>
        <taxon>Brassicales</taxon>
        <taxon>Brassicaceae</taxon>
        <taxon>Camelineae</taxon>
        <taxon>Arabidopsis</taxon>
    </lineage>
</organism>